<accession>A0A365YUQ0</accession>
<protein>
    <submittedName>
        <fullName evidence="2">Uncharacterized protein</fullName>
    </submittedName>
</protein>
<dbReference type="RefSeq" id="WP_113596065.1">
    <property type="nucleotide sequence ID" value="NZ_QEXL01000010.1"/>
</dbReference>
<keyword evidence="3" id="KW-1185">Reference proteome</keyword>
<evidence type="ECO:0000313" key="2">
    <source>
        <dbReference type="EMBL" id="RBM06754.1"/>
    </source>
</evidence>
<dbReference type="Proteomes" id="UP000252680">
    <property type="component" value="Unassembled WGS sequence"/>
</dbReference>
<evidence type="ECO:0000313" key="3">
    <source>
        <dbReference type="Proteomes" id="UP000252680"/>
    </source>
</evidence>
<sequence>MNRKILGALALLLVGMSPVLAMARPPGYYYGPRHERRWHRPPPPVWRRPPPPIWGYGPPPPPPPPPVYPYW</sequence>
<comment type="caution">
    <text evidence="2">The sequence shown here is derived from an EMBL/GenBank/DDBJ whole genome shotgun (WGS) entry which is preliminary data.</text>
</comment>
<dbReference type="EMBL" id="QEXL01000010">
    <property type="protein sequence ID" value="RBM06754.1"/>
    <property type="molecule type" value="Genomic_DNA"/>
</dbReference>
<organism evidence="2 3">
    <name type="scientific">Novacetimonas cocois</name>
    <dbReference type="NCBI Taxonomy" id="1747507"/>
    <lineage>
        <taxon>Bacteria</taxon>
        <taxon>Pseudomonadati</taxon>
        <taxon>Pseudomonadota</taxon>
        <taxon>Alphaproteobacteria</taxon>
        <taxon>Acetobacterales</taxon>
        <taxon>Acetobacteraceae</taxon>
        <taxon>Novacetimonas</taxon>
    </lineage>
</organism>
<feature type="chain" id="PRO_5016629384" evidence="1">
    <location>
        <begin position="24"/>
        <end position="71"/>
    </location>
</feature>
<dbReference type="AlphaFoldDB" id="A0A365YUQ0"/>
<evidence type="ECO:0000256" key="1">
    <source>
        <dbReference type="SAM" id="SignalP"/>
    </source>
</evidence>
<reference evidence="2 3" key="1">
    <citation type="submission" date="2018-05" db="EMBL/GenBank/DDBJ databases">
        <title>Komagataeibacter cocois sp. nov., for a novel cellulose- producing strain isolated from coconut milk.</title>
        <authorList>
            <person name="Liu L."/>
            <person name="Wang Y."/>
            <person name="Liu S."/>
            <person name="Bi J."/>
            <person name="Chen H."/>
            <person name="Deng J."/>
            <person name="Zhang C."/>
            <person name="Hu Q."/>
            <person name="Li C."/>
        </authorList>
    </citation>
    <scope>NUCLEOTIDE SEQUENCE [LARGE SCALE GENOMIC DNA]</scope>
    <source>
        <strain evidence="2 3">WE7</strain>
    </source>
</reference>
<feature type="signal peptide" evidence="1">
    <location>
        <begin position="1"/>
        <end position="23"/>
    </location>
</feature>
<gene>
    <name evidence="2" type="ORF">NJLHNGOC_08895</name>
</gene>
<keyword evidence="1" id="KW-0732">Signal</keyword>
<name>A0A365YUQ0_9PROT</name>
<proteinExistence type="predicted"/>